<keyword evidence="5 7" id="KW-0695">RNA-directed DNA polymerase</keyword>
<evidence type="ECO:0000256" key="6">
    <source>
        <dbReference type="SAM" id="Coils"/>
    </source>
</evidence>
<dbReference type="GO" id="GO:0005524">
    <property type="term" value="F:ATP binding"/>
    <property type="evidence" value="ECO:0007669"/>
    <property type="project" value="UniProtKB-KW"/>
</dbReference>
<dbReference type="Proteomes" id="UP001597237">
    <property type="component" value="Unassembled WGS sequence"/>
</dbReference>
<keyword evidence="8" id="KW-1185">Reference proteome</keyword>
<evidence type="ECO:0000256" key="2">
    <source>
        <dbReference type="ARBA" id="ARBA00022695"/>
    </source>
</evidence>
<keyword evidence="7" id="KW-0547">Nucleotide-binding</keyword>
<dbReference type="EMBL" id="JBHUEY010000001">
    <property type="protein sequence ID" value="MFD1782605.1"/>
    <property type="molecule type" value="Genomic_DNA"/>
</dbReference>
<dbReference type="InterPro" id="IPR043502">
    <property type="entry name" value="DNA/RNA_pol_sf"/>
</dbReference>
<reference evidence="8" key="1">
    <citation type="journal article" date="2019" name="Int. J. Syst. Evol. Microbiol.">
        <title>The Global Catalogue of Microorganisms (GCM) 10K type strain sequencing project: providing services to taxonomists for standard genome sequencing and annotation.</title>
        <authorList>
            <consortium name="The Broad Institute Genomics Platform"/>
            <consortium name="The Broad Institute Genome Sequencing Center for Infectious Disease"/>
            <person name="Wu L."/>
            <person name="Ma J."/>
        </authorList>
    </citation>
    <scope>NUCLEOTIDE SEQUENCE [LARGE SCALE GENOMIC DNA]</scope>
    <source>
        <strain evidence="8">DFY28</strain>
    </source>
</reference>
<organism evidence="7 8">
    <name type="scientific">Phenylobacterium terrae</name>
    <dbReference type="NCBI Taxonomy" id="2665495"/>
    <lineage>
        <taxon>Bacteria</taxon>
        <taxon>Pseudomonadati</taxon>
        <taxon>Pseudomonadota</taxon>
        <taxon>Alphaproteobacteria</taxon>
        <taxon>Caulobacterales</taxon>
        <taxon>Caulobacteraceae</taxon>
        <taxon>Phenylobacterium</taxon>
    </lineage>
</organism>
<dbReference type="RefSeq" id="WP_377280345.1">
    <property type="nucleotide sequence ID" value="NZ_JBHRSI010000001.1"/>
</dbReference>
<proteinExistence type="predicted"/>
<evidence type="ECO:0000313" key="8">
    <source>
        <dbReference type="Proteomes" id="UP001597237"/>
    </source>
</evidence>
<evidence type="ECO:0000313" key="7">
    <source>
        <dbReference type="EMBL" id="MFD1782605.1"/>
    </source>
</evidence>
<dbReference type="EC" id="2.7.7.49" evidence="7"/>
<keyword evidence="6" id="KW-0175">Coiled coil</keyword>
<sequence length="302" mass="34136">MRLTATGAIKVLKERRTYPLNQSPLYKLSNHKRLASLLKLELSTLRRLARSDGSAYRVWTEVNEKGKARLIENPYPRLKRAQARVAALLRLITPPDFLTCPVKGRSYVSNARYHRGAREIVTLDVSAYFPSTTWNRVFWFFNKQLLMSSDAAWTLASLATLNGHLPTGSPLSPLLAYYAHQDMWLRIQMLARDAGCKLTVYMDDITVSGDVVPGALVWAIKQEVRRVGLKLSDHKERRFSGGVGVVTGVVVTDSGTRLTKGAHLKLKRLREAIAAESDQAVRKQLERRRRGLEAQFRQVLRA</sequence>
<dbReference type="GO" id="GO:0003964">
    <property type="term" value="F:RNA-directed DNA polymerase activity"/>
    <property type="evidence" value="ECO:0007669"/>
    <property type="project" value="UniProtKB-KW"/>
</dbReference>
<comment type="caution">
    <text evidence="7">The sequence shown here is derived from an EMBL/GenBank/DDBJ whole genome shotgun (WGS) entry which is preliminary data.</text>
</comment>
<keyword evidence="7" id="KW-0067">ATP-binding</keyword>
<protein>
    <submittedName>
        <fullName evidence="7">Reverse transcriptase family protein</fullName>
        <ecNumber evidence="7">2.7.7.49</ecNumber>
    </submittedName>
</protein>
<gene>
    <name evidence="7" type="ORF">ACFSC0_04300</name>
</gene>
<evidence type="ECO:0000256" key="1">
    <source>
        <dbReference type="ARBA" id="ARBA00022679"/>
    </source>
</evidence>
<keyword evidence="1 7" id="KW-0808">Transferase</keyword>
<keyword evidence="3" id="KW-0479">Metal-binding</keyword>
<accession>A0ABW4N086</accession>
<name>A0ABW4N086_9CAUL</name>
<evidence type="ECO:0000256" key="3">
    <source>
        <dbReference type="ARBA" id="ARBA00022723"/>
    </source>
</evidence>
<keyword evidence="4" id="KW-0460">Magnesium</keyword>
<dbReference type="PRINTS" id="PR00866">
    <property type="entry name" value="RNADNAPOLMS"/>
</dbReference>
<dbReference type="InterPro" id="IPR000123">
    <property type="entry name" value="Reverse_transcriptase_msDNA"/>
</dbReference>
<dbReference type="SUPFAM" id="SSF56672">
    <property type="entry name" value="DNA/RNA polymerases"/>
    <property type="match status" value="1"/>
</dbReference>
<feature type="coiled-coil region" evidence="6">
    <location>
        <begin position="266"/>
        <end position="302"/>
    </location>
</feature>
<dbReference type="CDD" id="cd03487">
    <property type="entry name" value="RT_Bac_retron_II"/>
    <property type="match status" value="1"/>
</dbReference>
<evidence type="ECO:0000256" key="5">
    <source>
        <dbReference type="ARBA" id="ARBA00022918"/>
    </source>
</evidence>
<keyword evidence="2 7" id="KW-0548">Nucleotidyltransferase</keyword>
<evidence type="ECO:0000256" key="4">
    <source>
        <dbReference type="ARBA" id="ARBA00022842"/>
    </source>
</evidence>